<sequence length="336" mass="38003">MFGLKYIQFDAMTYVIRYKNGEVAKEGRGLSFFYFAPNTSIAAIPMGSNDVNFIYTETTADFQEISVQGQITYKIENPKQLAEVLDFTVDGKGVYKTDDYEKLNERIINEAQTATAAFIRKLQLMEAVTSFDALGKVISEYLQNSSTIGSLGITPLSVNVLAVKATPEMSRAMETKAREELQKKADEAIYERRNFAVEQERMIQQSELNTEIAVEEKKKEIAQKQMERQVAEAENQRKIREMRIEADISVENKRQGLIDMQVSNEKKNADAKGYSIETMLKPYRDLDWKMLMALNGSGDPGSNIAMAFRELAENAGKIENLHISPDLLNTLVKKRG</sequence>
<feature type="domain" description="Band 7" evidence="3">
    <location>
        <begin position="14"/>
        <end position="193"/>
    </location>
</feature>
<accession>A0AAW9SEL4</accession>
<dbReference type="SUPFAM" id="SSF117892">
    <property type="entry name" value="Band 7/SPFH domain"/>
    <property type="match status" value="1"/>
</dbReference>
<keyword evidence="5" id="KW-1185">Reference proteome</keyword>
<dbReference type="EMBL" id="JBDKWZ010000018">
    <property type="protein sequence ID" value="MEN7550933.1"/>
    <property type="molecule type" value="Genomic_DNA"/>
</dbReference>
<dbReference type="Proteomes" id="UP001403385">
    <property type="component" value="Unassembled WGS sequence"/>
</dbReference>
<protein>
    <submittedName>
        <fullName evidence="4">SPFH domain-containing protein</fullName>
    </submittedName>
</protein>
<dbReference type="InterPro" id="IPR001107">
    <property type="entry name" value="Band_7"/>
</dbReference>
<organism evidence="4 5">
    <name type="scientific">Rapidithrix thailandica</name>
    <dbReference type="NCBI Taxonomy" id="413964"/>
    <lineage>
        <taxon>Bacteria</taxon>
        <taxon>Pseudomonadati</taxon>
        <taxon>Bacteroidota</taxon>
        <taxon>Cytophagia</taxon>
        <taxon>Cytophagales</taxon>
        <taxon>Flammeovirgaceae</taxon>
        <taxon>Rapidithrix</taxon>
    </lineage>
</organism>
<reference evidence="4 5" key="1">
    <citation type="submission" date="2024-04" db="EMBL/GenBank/DDBJ databases">
        <title>Novel genus in family Flammeovirgaceae.</title>
        <authorList>
            <person name="Nguyen T.H."/>
            <person name="Vuong T.Q."/>
            <person name="Le H."/>
            <person name="Kim S.-G."/>
        </authorList>
    </citation>
    <scope>NUCLEOTIDE SEQUENCE [LARGE SCALE GENOMIC DNA]</scope>
    <source>
        <strain evidence="4 5">JCM 23209</strain>
    </source>
</reference>
<feature type="coiled-coil region" evidence="2">
    <location>
        <begin position="205"/>
        <end position="243"/>
    </location>
</feature>
<dbReference type="GO" id="GO:0016020">
    <property type="term" value="C:membrane"/>
    <property type="evidence" value="ECO:0007669"/>
    <property type="project" value="UniProtKB-SubCell"/>
</dbReference>
<name>A0AAW9SEL4_9BACT</name>
<evidence type="ECO:0000259" key="3">
    <source>
        <dbReference type="Pfam" id="PF01145"/>
    </source>
</evidence>
<dbReference type="InterPro" id="IPR036013">
    <property type="entry name" value="Band_7/SPFH_dom_sf"/>
</dbReference>
<proteinExistence type="predicted"/>
<comment type="subcellular location">
    <subcellularLocation>
        <location evidence="1">Membrane</location>
        <topology evidence="1">Single-pass membrane protein</topology>
    </subcellularLocation>
</comment>
<evidence type="ECO:0000313" key="5">
    <source>
        <dbReference type="Proteomes" id="UP001403385"/>
    </source>
</evidence>
<dbReference type="Gene3D" id="3.30.479.30">
    <property type="entry name" value="Band 7 domain"/>
    <property type="match status" value="1"/>
</dbReference>
<dbReference type="AlphaFoldDB" id="A0AAW9SEL4"/>
<gene>
    <name evidence="4" type="ORF">AAG747_23635</name>
</gene>
<comment type="caution">
    <text evidence="4">The sequence shown here is derived from an EMBL/GenBank/DDBJ whole genome shotgun (WGS) entry which is preliminary data.</text>
</comment>
<evidence type="ECO:0000256" key="1">
    <source>
        <dbReference type="ARBA" id="ARBA00004167"/>
    </source>
</evidence>
<dbReference type="Pfam" id="PF01145">
    <property type="entry name" value="Band_7"/>
    <property type="match status" value="1"/>
</dbReference>
<evidence type="ECO:0000313" key="4">
    <source>
        <dbReference type="EMBL" id="MEN7550933.1"/>
    </source>
</evidence>
<evidence type="ECO:0000256" key="2">
    <source>
        <dbReference type="SAM" id="Coils"/>
    </source>
</evidence>
<dbReference type="RefSeq" id="WP_346823715.1">
    <property type="nucleotide sequence ID" value="NZ_JBDKWZ010000018.1"/>
</dbReference>
<keyword evidence="2" id="KW-0175">Coiled coil</keyword>